<dbReference type="EMBL" id="CP022416">
    <property type="protein sequence ID" value="ASM74439.1"/>
    <property type="molecule type" value="Genomic_DNA"/>
</dbReference>
<sequence length="56" mass="6454">MTEAERTKLLETALIKYVELYGLTEEARVCFEISSKPAQRTALQVFCEFVWRCGPP</sequence>
<evidence type="ECO:0000313" key="2">
    <source>
        <dbReference type="Proteomes" id="UP000199754"/>
    </source>
</evidence>
<dbReference type="KEGG" id="spse:SULPSESMR1_04741"/>
<geneLocation type="plasmid" evidence="1 2">
    <name>pSMR1-1</name>
</geneLocation>
<keyword evidence="2" id="KW-1185">Reference proteome</keyword>
<name>A0A221K615_9RHOB</name>
<accession>A0A221K615</accession>
<protein>
    <submittedName>
        <fullName evidence="1">Uncharacterized protein</fullName>
    </submittedName>
</protein>
<reference evidence="1 2" key="1">
    <citation type="submission" date="2017-07" db="EMBL/GenBank/DDBJ databases">
        <title>Genome Sequence of Sulfitobacter pseudonitzschiae Strain SMR1 Isolated from a culture of the Diatom Skeletonema marinoi.</title>
        <authorList>
            <person name="Topel M."/>
            <person name="Pinder M.I.M."/>
            <person name="Johansson O.N."/>
            <person name="Kourtchenko O."/>
            <person name="Godhe A."/>
            <person name="Clarke A.K."/>
        </authorList>
    </citation>
    <scope>NUCLEOTIDE SEQUENCE [LARGE SCALE GENOMIC DNA]</scope>
    <source>
        <strain evidence="1 2">SMR1</strain>
        <plasmid evidence="1 2">pSMR1-1</plasmid>
    </source>
</reference>
<dbReference type="AlphaFoldDB" id="A0A221K615"/>
<dbReference type="Proteomes" id="UP000199754">
    <property type="component" value="Plasmid pSMR1-1"/>
</dbReference>
<dbReference type="RefSeq" id="WP_421086426.1">
    <property type="nucleotide sequence ID" value="NZ_JBMGNR010000003.1"/>
</dbReference>
<evidence type="ECO:0000313" key="1">
    <source>
        <dbReference type="EMBL" id="ASM74439.1"/>
    </source>
</evidence>
<proteinExistence type="predicted"/>
<gene>
    <name evidence="1" type="ORF">SULPSESMR1_04741</name>
</gene>
<keyword evidence="1" id="KW-0614">Plasmid</keyword>
<organism evidence="1 2">
    <name type="scientific">Pseudosulfitobacter pseudonitzschiae</name>
    <dbReference type="NCBI Taxonomy" id="1402135"/>
    <lineage>
        <taxon>Bacteria</taxon>
        <taxon>Pseudomonadati</taxon>
        <taxon>Pseudomonadota</taxon>
        <taxon>Alphaproteobacteria</taxon>
        <taxon>Rhodobacterales</taxon>
        <taxon>Roseobacteraceae</taxon>
        <taxon>Pseudosulfitobacter</taxon>
    </lineage>
</organism>